<feature type="transmembrane region" description="Helical" evidence="1">
    <location>
        <begin position="156"/>
        <end position="176"/>
    </location>
</feature>
<evidence type="ECO:0000256" key="1">
    <source>
        <dbReference type="SAM" id="Phobius"/>
    </source>
</evidence>
<dbReference type="RefSeq" id="WP_116625567.1">
    <property type="nucleotide sequence ID" value="NZ_QURN01000019.1"/>
</dbReference>
<feature type="transmembrane region" description="Helical" evidence="1">
    <location>
        <begin position="130"/>
        <end position="150"/>
    </location>
</feature>
<evidence type="ECO:0000313" key="3">
    <source>
        <dbReference type="Proteomes" id="UP000262379"/>
    </source>
</evidence>
<keyword evidence="3" id="KW-1185">Reference proteome</keyword>
<proteinExistence type="predicted"/>
<accession>A0A371X5Y7</accession>
<organism evidence="2 3">
    <name type="scientific">Mesorhizobium denitrificans</name>
    <dbReference type="NCBI Taxonomy" id="2294114"/>
    <lineage>
        <taxon>Bacteria</taxon>
        <taxon>Pseudomonadati</taxon>
        <taxon>Pseudomonadota</taxon>
        <taxon>Alphaproteobacteria</taxon>
        <taxon>Hyphomicrobiales</taxon>
        <taxon>Phyllobacteriaceae</taxon>
        <taxon>Mesorhizobium</taxon>
    </lineage>
</organism>
<keyword evidence="1" id="KW-1133">Transmembrane helix</keyword>
<keyword evidence="1" id="KW-0472">Membrane</keyword>
<reference evidence="3" key="1">
    <citation type="submission" date="2018-08" db="EMBL/GenBank/DDBJ databases">
        <authorList>
            <person name="Im W.T."/>
        </authorList>
    </citation>
    <scope>NUCLEOTIDE SEQUENCE [LARGE SCALE GENOMIC DNA]</scope>
    <source>
        <strain evidence="3">LA-28</strain>
    </source>
</reference>
<keyword evidence="1" id="KW-0812">Transmembrane</keyword>
<name>A0A371X5Y7_9HYPH</name>
<dbReference type="EMBL" id="QURN01000019">
    <property type="protein sequence ID" value="RFC64646.1"/>
    <property type="molecule type" value="Genomic_DNA"/>
</dbReference>
<dbReference type="Proteomes" id="UP000262379">
    <property type="component" value="Unassembled WGS sequence"/>
</dbReference>
<gene>
    <name evidence="2" type="ORF">DY251_19415</name>
</gene>
<evidence type="ECO:0000313" key="2">
    <source>
        <dbReference type="EMBL" id="RFC64646.1"/>
    </source>
</evidence>
<comment type="caution">
    <text evidence="2">The sequence shown here is derived from an EMBL/GenBank/DDBJ whole genome shotgun (WGS) entry which is preliminary data.</text>
</comment>
<dbReference type="AlphaFoldDB" id="A0A371X5Y7"/>
<sequence length="211" mass="23701">MWNPLRRKSAEKAEEAEEIEVTKQGWLRRSARGTFRFARFISPPNPIKRQHAHSLKLAIEAFKTDRPACPDCRQSGRSGVLLPVADDPMTRRCSDPECGTTVTLNMLAQANSPTLHYAPAKRRDYFLRQATIMFVIACALVSAAAIYSAYRGSVAMFVGGLVLSAPLFMTVFAMRYRAWQADTGRFYEVAAPLGDFVRDEMRAVFSSNDRQ</sequence>
<protein>
    <submittedName>
        <fullName evidence="2">Uncharacterized protein</fullName>
    </submittedName>
</protein>